<organism evidence="8 9">
    <name type="scientific">Elysia chlorotica</name>
    <name type="common">Eastern emerald elysia</name>
    <name type="synonym">Sea slug</name>
    <dbReference type="NCBI Taxonomy" id="188477"/>
    <lineage>
        <taxon>Eukaryota</taxon>
        <taxon>Metazoa</taxon>
        <taxon>Spiralia</taxon>
        <taxon>Lophotrochozoa</taxon>
        <taxon>Mollusca</taxon>
        <taxon>Gastropoda</taxon>
        <taxon>Heterobranchia</taxon>
        <taxon>Euthyneura</taxon>
        <taxon>Panpulmonata</taxon>
        <taxon>Sacoglossa</taxon>
        <taxon>Placobranchoidea</taxon>
        <taxon>Plakobranchidae</taxon>
        <taxon>Elysia</taxon>
    </lineage>
</organism>
<sequence length="253" mass="26053">CLTTFDVVSLGVGSSCGCGMYLTTGIVASRLAGPAGVFSFLLAGFASMLTGGCFHFAKLSSIFPNTSGSAYMYTRATVGEFLAFIIGWGLVGEVWGISRGILCMGVICVCTISWGLVGEVWGISRGILFDPVAGIIVLGLTAVLASGVELSAKVNNLLNLVNLVVLATFISASLALGDFSNLTRGRRVRGFFPFGTAGVVPVAYFAFVGFDGLAATGAECKTPARSIPAGILGSIAINTVAYISVVLMLTMDV</sequence>
<evidence type="ECO:0000256" key="4">
    <source>
        <dbReference type="ARBA" id="ARBA00022989"/>
    </source>
</evidence>
<feature type="transmembrane region" description="Helical" evidence="6">
    <location>
        <begin position="97"/>
        <end position="116"/>
    </location>
</feature>
<reference evidence="8 9" key="1">
    <citation type="submission" date="2019-01" db="EMBL/GenBank/DDBJ databases">
        <title>A draft genome assembly of the solar-powered sea slug Elysia chlorotica.</title>
        <authorList>
            <person name="Cai H."/>
            <person name="Li Q."/>
            <person name="Fang X."/>
            <person name="Li J."/>
            <person name="Curtis N.E."/>
            <person name="Altenburger A."/>
            <person name="Shibata T."/>
            <person name="Feng M."/>
            <person name="Maeda T."/>
            <person name="Schwartz J.A."/>
            <person name="Shigenobu S."/>
            <person name="Lundholm N."/>
            <person name="Nishiyama T."/>
            <person name="Yang H."/>
            <person name="Hasebe M."/>
            <person name="Li S."/>
            <person name="Pierce S.K."/>
            <person name="Wang J."/>
        </authorList>
    </citation>
    <scope>NUCLEOTIDE SEQUENCE [LARGE SCALE GENOMIC DNA]</scope>
    <source>
        <strain evidence="8">EC2010</strain>
        <tissue evidence="8">Whole organism of an adult</tissue>
    </source>
</reference>
<feature type="non-terminal residue" evidence="8">
    <location>
        <position position="253"/>
    </location>
</feature>
<comment type="subcellular location">
    <subcellularLocation>
        <location evidence="1">Membrane</location>
        <topology evidence="1">Multi-pass membrane protein</topology>
    </subcellularLocation>
</comment>
<dbReference type="InterPro" id="IPR004841">
    <property type="entry name" value="AA-permease/SLC12A_dom"/>
</dbReference>
<feature type="transmembrane region" description="Helical" evidence="6">
    <location>
        <begin position="191"/>
        <end position="210"/>
    </location>
</feature>
<evidence type="ECO:0000259" key="7">
    <source>
        <dbReference type="Pfam" id="PF00324"/>
    </source>
</evidence>
<feature type="transmembrane region" description="Helical" evidence="6">
    <location>
        <begin position="69"/>
        <end position="91"/>
    </location>
</feature>
<feature type="transmembrane region" description="Helical" evidence="6">
    <location>
        <begin position="37"/>
        <end position="57"/>
    </location>
</feature>
<dbReference type="EMBL" id="RQTK01001370">
    <property type="protein sequence ID" value="RUS70610.1"/>
    <property type="molecule type" value="Genomic_DNA"/>
</dbReference>
<keyword evidence="2" id="KW-0813">Transport</keyword>
<accession>A0A3S0Z4N4</accession>
<feature type="transmembrane region" description="Helical" evidence="6">
    <location>
        <begin position="230"/>
        <end position="250"/>
    </location>
</feature>
<dbReference type="Pfam" id="PF00324">
    <property type="entry name" value="AA_permease"/>
    <property type="match status" value="1"/>
</dbReference>
<dbReference type="OrthoDB" id="3900342at2759"/>
<dbReference type="Gene3D" id="1.20.1740.10">
    <property type="entry name" value="Amino acid/polyamine transporter I"/>
    <property type="match status" value="1"/>
</dbReference>
<keyword evidence="3 6" id="KW-0812">Transmembrane</keyword>
<gene>
    <name evidence="8" type="ORF">EGW08_021630</name>
</gene>
<feature type="non-terminal residue" evidence="8">
    <location>
        <position position="1"/>
    </location>
</feature>
<keyword evidence="4 6" id="KW-1133">Transmembrane helix</keyword>
<feature type="domain" description="Amino acid permease/ SLC12A" evidence="7">
    <location>
        <begin position="7"/>
        <end position="250"/>
    </location>
</feature>
<evidence type="ECO:0000256" key="5">
    <source>
        <dbReference type="ARBA" id="ARBA00023136"/>
    </source>
</evidence>
<dbReference type="PANTHER" id="PTHR43243:SF4">
    <property type="entry name" value="CATIONIC AMINO ACID TRANSPORTER 4"/>
    <property type="match status" value="1"/>
</dbReference>
<keyword evidence="9" id="KW-1185">Reference proteome</keyword>
<comment type="caution">
    <text evidence="8">The sequence shown here is derived from an EMBL/GenBank/DDBJ whole genome shotgun (WGS) entry which is preliminary data.</text>
</comment>
<evidence type="ECO:0000313" key="9">
    <source>
        <dbReference type="Proteomes" id="UP000271974"/>
    </source>
</evidence>
<evidence type="ECO:0000256" key="6">
    <source>
        <dbReference type="SAM" id="Phobius"/>
    </source>
</evidence>
<name>A0A3S0Z4N4_ELYCH</name>
<feature type="transmembrane region" description="Helical" evidence="6">
    <location>
        <begin position="160"/>
        <end position="179"/>
    </location>
</feature>
<dbReference type="AlphaFoldDB" id="A0A3S0Z4N4"/>
<dbReference type="GO" id="GO:0005886">
    <property type="term" value="C:plasma membrane"/>
    <property type="evidence" value="ECO:0007669"/>
    <property type="project" value="TreeGrafter"/>
</dbReference>
<feature type="transmembrane region" description="Helical" evidence="6">
    <location>
        <begin position="128"/>
        <end position="148"/>
    </location>
</feature>
<keyword evidence="5 6" id="KW-0472">Membrane</keyword>
<dbReference type="PANTHER" id="PTHR43243">
    <property type="entry name" value="INNER MEMBRANE TRANSPORTER YGJI-RELATED"/>
    <property type="match status" value="1"/>
</dbReference>
<dbReference type="Proteomes" id="UP000271974">
    <property type="component" value="Unassembled WGS sequence"/>
</dbReference>
<dbReference type="STRING" id="188477.A0A3S0Z4N4"/>
<protein>
    <recommendedName>
        <fullName evidence="7">Amino acid permease/ SLC12A domain-containing protein</fullName>
    </recommendedName>
</protein>
<evidence type="ECO:0000256" key="3">
    <source>
        <dbReference type="ARBA" id="ARBA00022692"/>
    </source>
</evidence>
<proteinExistence type="predicted"/>
<evidence type="ECO:0000256" key="1">
    <source>
        <dbReference type="ARBA" id="ARBA00004141"/>
    </source>
</evidence>
<evidence type="ECO:0000313" key="8">
    <source>
        <dbReference type="EMBL" id="RUS70610.1"/>
    </source>
</evidence>
<dbReference type="GO" id="GO:0015171">
    <property type="term" value="F:amino acid transmembrane transporter activity"/>
    <property type="evidence" value="ECO:0007669"/>
    <property type="project" value="TreeGrafter"/>
</dbReference>
<evidence type="ECO:0000256" key="2">
    <source>
        <dbReference type="ARBA" id="ARBA00022448"/>
    </source>
</evidence>